<proteinExistence type="predicted"/>
<dbReference type="PANTHER" id="PTHR31118:SF32">
    <property type="entry name" value="KYNURENINE FORMAMIDASE"/>
    <property type="match status" value="1"/>
</dbReference>
<dbReference type="SUPFAM" id="SSF102198">
    <property type="entry name" value="Putative cyclase"/>
    <property type="match status" value="1"/>
</dbReference>
<dbReference type="Gene3D" id="3.50.30.50">
    <property type="entry name" value="Putative cyclase"/>
    <property type="match status" value="1"/>
</dbReference>
<evidence type="ECO:0000313" key="2">
    <source>
        <dbReference type="Proteomes" id="UP001589838"/>
    </source>
</evidence>
<gene>
    <name evidence="1" type="ORF">ACFFHM_07835</name>
</gene>
<dbReference type="EMBL" id="JBHLUX010000020">
    <property type="protein sequence ID" value="MFC0470434.1"/>
    <property type="molecule type" value="Genomic_DNA"/>
</dbReference>
<dbReference type="RefSeq" id="WP_335960194.1">
    <property type="nucleotide sequence ID" value="NZ_JAXBLX010000009.1"/>
</dbReference>
<organism evidence="1 2">
    <name type="scientific">Halalkalibacter kiskunsagensis</name>
    <dbReference type="NCBI Taxonomy" id="1548599"/>
    <lineage>
        <taxon>Bacteria</taxon>
        <taxon>Bacillati</taxon>
        <taxon>Bacillota</taxon>
        <taxon>Bacilli</taxon>
        <taxon>Bacillales</taxon>
        <taxon>Bacillaceae</taxon>
        <taxon>Halalkalibacter</taxon>
    </lineage>
</organism>
<keyword evidence="2" id="KW-1185">Reference proteome</keyword>
<dbReference type="Pfam" id="PF04199">
    <property type="entry name" value="Cyclase"/>
    <property type="match status" value="1"/>
</dbReference>
<keyword evidence="1" id="KW-0378">Hydrolase</keyword>
<dbReference type="EC" id="3.5.-.-" evidence="1"/>
<accession>A0ABV6KAU2</accession>
<sequence length="210" mass="23014">MKIIDISVPIYEGMPTYMDNQANQPKVNTQTKGYITDTTLQVNIHTGTHVDAPLHMMQNGETIETIGLEQLVRTCKVMDLTNVHDCITAADLEKLPIEKNDFILLKTKNSLGETSAVDFVFLAEDGAQLLVEKGINGVGIDTLGIERSQSGHPTHKLLFANDIIIVEGLQLNDVEEGEYMMVCAPIKLLNTEAAPARVFLVPGTPRSLSI</sequence>
<dbReference type="PANTHER" id="PTHR31118">
    <property type="entry name" value="CYCLASE-LIKE PROTEIN 2"/>
    <property type="match status" value="1"/>
</dbReference>
<name>A0ABV6KAU2_9BACI</name>
<reference evidence="1 2" key="1">
    <citation type="submission" date="2024-09" db="EMBL/GenBank/DDBJ databases">
        <authorList>
            <person name="Sun Q."/>
            <person name="Mori K."/>
        </authorList>
    </citation>
    <scope>NUCLEOTIDE SEQUENCE [LARGE SCALE GENOMIC DNA]</scope>
    <source>
        <strain evidence="1 2">NCAIM B.02610</strain>
    </source>
</reference>
<comment type="caution">
    <text evidence="1">The sequence shown here is derived from an EMBL/GenBank/DDBJ whole genome shotgun (WGS) entry which is preliminary data.</text>
</comment>
<protein>
    <submittedName>
        <fullName evidence="1">Cyclase family protein</fullName>
        <ecNumber evidence="1">3.5.-.-</ecNumber>
    </submittedName>
</protein>
<dbReference type="GO" id="GO:0016787">
    <property type="term" value="F:hydrolase activity"/>
    <property type="evidence" value="ECO:0007669"/>
    <property type="project" value="UniProtKB-KW"/>
</dbReference>
<dbReference type="InterPro" id="IPR037175">
    <property type="entry name" value="KFase_sf"/>
</dbReference>
<evidence type="ECO:0000313" key="1">
    <source>
        <dbReference type="EMBL" id="MFC0470434.1"/>
    </source>
</evidence>
<dbReference type="Proteomes" id="UP001589838">
    <property type="component" value="Unassembled WGS sequence"/>
</dbReference>
<dbReference type="InterPro" id="IPR007325">
    <property type="entry name" value="KFase/CYL"/>
</dbReference>